<dbReference type="AlphaFoldDB" id="A0A0F9UHG8"/>
<protein>
    <submittedName>
        <fullName evidence="1">Uncharacterized protein</fullName>
    </submittedName>
</protein>
<evidence type="ECO:0000313" key="1">
    <source>
        <dbReference type="EMBL" id="KKN91109.1"/>
    </source>
</evidence>
<gene>
    <name evidence="1" type="ORF">LCGC14_0219740</name>
</gene>
<comment type="caution">
    <text evidence="1">The sequence shown here is derived from an EMBL/GenBank/DDBJ whole genome shotgun (WGS) entry which is preliminary data.</text>
</comment>
<organism evidence="1">
    <name type="scientific">marine sediment metagenome</name>
    <dbReference type="NCBI Taxonomy" id="412755"/>
    <lineage>
        <taxon>unclassified sequences</taxon>
        <taxon>metagenomes</taxon>
        <taxon>ecological metagenomes</taxon>
    </lineage>
</organism>
<sequence>MTIEPDTFQQIRQLSPEDILELVDTVSRAALLNNSLTISPQDKFKIAYTMITHAYTMLEQCGYEIETTITNSKHGGVEYKTGMDNDNVGEIL</sequence>
<dbReference type="EMBL" id="LAZR01000105">
    <property type="protein sequence ID" value="KKN91109.1"/>
    <property type="molecule type" value="Genomic_DNA"/>
</dbReference>
<proteinExistence type="predicted"/>
<reference evidence="1" key="1">
    <citation type="journal article" date="2015" name="Nature">
        <title>Complex archaea that bridge the gap between prokaryotes and eukaryotes.</title>
        <authorList>
            <person name="Spang A."/>
            <person name="Saw J.H."/>
            <person name="Jorgensen S.L."/>
            <person name="Zaremba-Niedzwiedzka K."/>
            <person name="Martijn J."/>
            <person name="Lind A.E."/>
            <person name="van Eijk R."/>
            <person name="Schleper C."/>
            <person name="Guy L."/>
            <person name="Ettema T.J."/>
        </authorList>
    </citation>
    <scope>NUCLEOTIDE SEQUENCE</scope>
</reference>
<name>A0A0F9UHG8_9ZZZZ</name>
<accession>A0A0F9UHG8</accession>